<comment type="caution">
    <text evidence="1">The sequence shown here is derived from an EMBL/GenBank/DDBJ whole genome shotgun (WGS) entry which is preliminary data.</text>
</comment>
<dbReference type="EMBL" id="CYGY02000052">
    <property type="protein sequence ID" value="SIT46585.1"/>
    <property type="molecule type" value="Genomic_DNA"/>
</dbReference>
<keyword evidence="2" id="KW-1185">Reference proteome</keyword>
<proteinExistence type="predicted"/>
<dbReference type="AlphaFoldDB" id="A0A1N7SGQ3"/>
<organism evidence="1 2">
    <name type="scientific">Paraburkholderia piptadeniae</name>
    <dbReference type="NCBI Taxonomy" id="1701573"/>
    <lineage>
        <taxon>Bacteria</taxon>
        <taxon>Pseudomonadati</taxon>
        <taxon>Pseudomonadota</taxon>
        <taxon>Betaproteobacteria</taxon>
        <taxon>Burkholderiales</taxon>
        <taxon>Burkholderiaceae</taxon>
        <taxon>Paraburkholderia</taxon>
    </lineage>
</organism>
<reference evidence="1" key="1">
    <citation type="submission" date="2016-12" db="EMBL/GenBank/DDBJ databases">
        <authorList>
            <person name="Moulin L."/>
        </authorList>
    </citation>
    <scope>NUCLEOTIDE SEQUENCE [LARGE SCALE GENOMIC DNA]</scope>
    <source>
        <strain evidence="1">STM 7183</strain>
    </source>
</reference>
<name>A0A1N7SGQ3_9BURK</name>
<accession>A0A1N7SGQ3</accession>
<evidence type="ECO:0000313" key="1">
    <source>
        <dbReference type="EMBL" id="SIT46585.1"/>
    </source>
</evidence>
<dbReference type="Proteomes" id="UP000195569">
    <property type="component" value="Unassembled WGS sequence"/>
</dbReference>
<protein>
    <submittedName>
        <fullName evidence="1">Uncharacterized protein</fullName>
    </submittedName>
</protein>
<evidence type="ECO:0000313" key="2">
    <source>
        <dbReference type="Proteomes" id="UP000195569"/>
    </source>
</evidence>
<sequence length="58" mass="6432">MHAVAQDPPADVVRRRTGIRSATMQRLGMLELSLREQKIYGLTEHGKAVLTEARGMQG</sequence>
<gene>
    <name evidence="1" type="ORF">BN2476_520010</name>
</gene>